<feature type="region of interest" description="Disordered" evidence="1">
    <location>
        <begin position="78"/>
        <end position="105"/>
    </location>
</feature>
<evidence type="ECO:0000313" key="3">
    <source>
        <dbReference type="Proteomes" id="UP001626550"/>
    </source>
</evidence>
<protein>
    <submittedName>
        <fullName evidence="2">Uncharacterized protein</fullName>
    </submittedName>
</protein>
<organism evidence="2 3">
    <name type="scientific">Cichlidogyrus casuarinus</name>
    <dbReference type="NCBI Taxonomy" id="1844966"/>
    <lineage>
        <taxon>Eukaryota</taxon>
        <taxon>Metazoa</taxon>
        <taxon>Spiralia</taxon>
        <taxon>Lophotrochozoa</taxon>
        <taxon>Platyhelminthes</taxon>
        <taxon>Monogenea</taxon>
        <taxon>Monopisthocotylea</taxon>
        <taxon>Dactylogyridea</taxon>
        <taxon>Ancyrocephalidae</taxon>
        <taxon>Cichlidogyrus</taxon>
    </lineage>
</organism>
<accession>A0ABD2QIT1</accession>
<name>A0ABD2QIT1_9PLAT</name>
<feature type="region of interest" description="Disordered" evidence="1">
    <location>
        <begin position="1"/>
        <end position="61"/>
    </location>
</feature>
<evidence type="ECO:0000313" key="2">
    <source>
        <dbReference type="EMBL" id="KAL3319102.1"/>
    </source>
</evidence>
<gene>
    <name evidence="2" type="ORF">Ciccas_002229</name>
</gene>
<comment type="caution">
    <text evidence="2">The sequence shown here is derived from an EMBL/GenBank/DDBJ whole genome shotgun (WGS) entry which is preliminary data.</text>
</comment>
<dbReference type="EMBL" id="JBJKFK010000170">
    <property type="protein sequence ID" value="KAL3319102.1"/>
    <property type="molecule type" value="Genomic_DNA"/>
</dbReference>
<dbReference type="AlphaFoldDB" id="A0ABD2QIT1"/>
<keyword evidence="3" id="KW-1185">Reference proteome</keyword>
<proteinExistence type="predicted"/>
<evidence type="ECO:0000256" key="1">
    <source>
        <dbReference type="SAM" id="MobiDB-lite"/>
    </source>
</evidence>
<feature type="compositionally biased region" description="Basic and acidic residues" evidence="1">
    <location>
        <begin position="7"/>
        <end position="17"/>
    </location>
</feature>
<dbReference type="Proteomes" id="UP001626550">
    <property type="component" value="Unassembled WGS sequence"/>
</dbReference>
<sequence>MNSSHDAGIRDQRREEEPFTQSSRRLSVVDEEKQFLSYQSSESPTTPTTPNPAEMQEPKVPYRLRRISTSILPTMLYTPSKSKWTDSNTDQPQTSATQIMQGAFE</sequence>
<reference evidence="2 3" key="1">
    <citation type="submission" date="2024-11" db="EMBL/GenBank/DDBJ databases">
        <title>Adaptive evolution of stress response genes in parasites aligns with host niche diversity.</title>
        <authorList>
            <person name="Hahn C."/>
            <person name="Resl P."/>
        </authorList>
    </citation>
    <scope>NUCLEOTIDE SEQUENCE [LARGE SCALE GENOMIC DNA]</scope>
    <source>
        <strain evidence="2">EGGRZ-B1_66</strain>
        <tissue evidence="2">Body</tissue>
    </source>
</reference>